<evidence type="ECO:0000256" key="3">
    <source>
        <dbReference type="ARBA" id="ARBA00022694"/>
    </source>
</evidence>
<dbReference type="GO" id="GO:0061711">
    <property type="term" value="F:tRNA N(6)-L-threonylcarbamoyladenine synthase activity"/>
    <property type="evidence" value="ECO:0007669"/>
    <property type="project" value="UniProtKB-EC"/>
</dbReference>
<feature type="domain" description="Gcp-like" evidence="7">
    <location>
        <begin position="40"/>
        <end position="337"/>
    </location>
</feature>
<dbReference type="HAMAP" id="MF_01445">
    <property type="entry name" value="TsaD"/>
    <property type="match status" value="1"/>
</dbReference>
<dbReference type="NCBIfam" id="TIGR03723">
    <property type="entry name" value="T6A_TsaD_YgjD"/>
    <property type="match status" value="1"/>
</dbReference>
<dbReference type="NCBIfam" id="TIGR00329">
    <property type="entry name" value="gcp_kae1"/>
    <property type="match status" value="1"/>
</dbReference>
<dbReference type="AlphaFoldDB" id="A0A382HM43"/>
<evidence type="ECO:0000259" key="7">
    <source>
        <dbReference type="Pfam" id="PF00814"/>
    </source>
</evidence>
<evidence type="ECO:0000256" key="6">
    <source>
        <dbReference type="ARBA" id="ARBA00048117"/>
    </source>
</evidence>
<dbReference type="InterPro" id="IPR000905">
    <property type="entry name" value="Gcp-like_dom"/>
</dbReference>
<reference evidence="8" key="1">
    <citation type="submission" date="2018-05" db="EMBL/GenBank/DDBJ databases">
        <authorList>
            <person name="Lanie J.A."/>
            <person name="Ng W.-L."/>
            <person name="Kazmierczak K.M."/>
            <person name="Andrzejewski T.M."/>
            <person name="Davidsen T.M."/>
            <person name="Wayne K.J."/>
            <person name="Tettelin H."/>
            <person name="Glass J.I."/>
            <person name="Rusch D."/>
            <person name="Podicherti R."/>
            <person name="Tsui H.-C.T."/>
            <person name="Winkler M.E."/>
        </authorList>
    </citation>
    <scope>NUCLEOTIDE SEQUENCE</scope>
</reference>
<keyword evidence="5" id="KW-0012">Acyltransferase</keyword>
<protein>
    <recommendedName>
        <fullName evidence="1">N(6)-L-threonylcarbamoyladenine synthase</fullName>
        <ecNumber evidence="1">2.3.1.234</ecNumber>
    </recommendedName>
</protein>
<dbReference type="FunFam" id="3.30.420.40:FF:000012">
    <property type="entry name" value="tRNA N6-adenosine threonylcarbamoyltransferase"/>
    <property type="match status" value="1"/>
</dbReference>
<evidence type="ECO:0000313" key="8">
    <source>
        <dbReference type="EMBL" id="SVB88155.1"/>
    </source>
</evidence>
<dbReference type="SUPFAM" id="SSF53067">
    <property type="entry name" value="Actin-like ATPase domain"/>
    <property type="match status" value="1"/>
</dbReference>
<dbReference type="PANTHER" id="PTHR11735">
    <property type="entry name" value="TRNA N6-ADENOSINE THREONYLCARBAMOYLTRANSFERASE"/>
    <property type="match status" value="1"/>
</dbReference>
<keyword evidence="4" id="KW-0479">Metal-binding</keyword>
<keyword evidence="3" id="KW-0819">tRNA processing</keyword>
<comment type="catalytic activity">
    <reaction evidence="6">
        <text>L-threonylcarbamoyladenylate + adenosine(37) in tRNA = N(6)-L-threonylcarbamoyladenosine(37) in tRNA + AMP + H(+)</text>
        <dbReference type="Rhea" id="RHEA:37059"/>
        <dbReference type="Rhea" id="RHEA-COMP:10162"/>
        <dbReference type="Rhea" id="RHEA-COMP:10163"/>
        <dbReference type="ChEBI" id="CHEBI:15378"/>
        <dbReference type="ChEBI" id="CHEBI:73682"/>
        <dbReference type="ChEBI" id="CHEBI:74411"/>
        <dbReference type="ChEBI" id="CHEBI:74418"/>
        <dbReference type="ChEBI" id="CHEBI:456215"/>
        <dbReference type="EC" id="2.3.1.234"/>
    </reaction>
</comment>
<keyword evidence="2" id="KW-0808">Transferase</keyword>
<name>A0A382HM43_9ZZZZ</name>
<accession>A0A382HM43</accession>
<evidence type="ECO:0000256" key="5">
    <source>
        <dbReference type="ARBA" id="ARBA00023315"/>
    </source>
</evidence>
<dbReference type="InterPro" id="IPR017861">
    <property type="entry name" value="KAE1/TsaD"/>
</dbReference>
<dbReference type="InterPro" id="IPR043129">
    <property type="entry name" value="ATPase_NBD"/>
</dbReference>
<dbReference type="PANTHER" id="PTHR11735:SF6">
    <property type="entry name" value="TRNA N6-ADENOSINE THREONYLCARBAMOYLTRANSFERASE, MITOCHONDRIAL"/>
    <property type="match status" value="1"/>
</dbReference>
<evidence type="ECO:0000256" key="1">
    <source>
        <dbReference type="ARBA" id="ARBA00012156"/>
    </source>
</evidence>
<evidence type="ECO:0000256" key="4">
    <source>
        <dbReference type="ARBA" id="ARBA00022723"/>
    </source>
</evidence>
<evidence type="ECO:0000256" key="2">
    <source>
        <dbReference type="ARBA" id="ARBA00022679"/>
    </source>
</evidence>
<dbReference type="EMBL" id="UINC01061992">
    <property type="protein sequence ID" value="SVB88155.1"/>
    <property type="molecule type" value="Genomic_DNA"/>
</dbReference>
<dbReference type="GO" id="GO:0046872">
    <property type="term" value="F:metal ion binding"/>
    <property type="evidence" value="ECO:0007669"/>
    <property type="project" value="UniProtKB-KW"/>
</dbReference>
<dbReference type="GO" id="GO:0002949">
    <property type="term" value="P:tRNA threonylcarbamoyladenosine modification"/>
    <property type="evidence" value="ECO:0007669"/>
    <property type="project" value="InterPro"/>
</dbReference>
<proteinExistence type="inferred from homology"/>
<dbReference type="InterPro" id="IPR022450">
    <property type="entry name" value="TsaD"/>
</dbReference>
<organism evidence="8">
    <name type="scientific">marine metagenome</name>
    <dbReference type="NCBI Taxonomy" id="408172"/>
    <lineage>
        <taxon>unclassified sequences</taxon>
        <taxon>metagenomes</taxon>
        <taxon>ecological metagenomes</taxon>
    </lineage>
</organism>
<sequence length="368" mass="39922">VGKEKHRLRRYIEDIEMIILGIETSCDETSVGVVDGDGFVLSNVVATQVDVHSRYGGIVPEVASRQHVLDMRPVCERAILEARIDWSDIDAVGVTYGPGLAGSLITGLNFSKALSSAISVPLVGVNHLEGHVYGAWIRTEENDPKPFQEHVGDKLIMCLIVSGGHTEIVLLEDHGKFRLLGETRDDAAGEAFDKAARVLGLRYPGGPEIQRVAQGAPMIEPLPRAWMKGTDDFSFSGLKTATLNRARSLGIYPPDNSVKEVDQTIIAGLAKAFQDSVVDVLVTKTVEAALRENCAGIVLVGGVAANQALRKTLVKKSPLPVGIPPFEFCTDNGAMIAMSGLVNYRRGRRDQWDLDVIPNLRIENTTFS</sequence>
<dbReference type="CDD" id="cd24133">
    <property type="entry name" value="ASKHA_NBD_TsaD_bac"/>
    <property type="match status" value="1"/>
</dbReference>
<dbReference type="EC" id="2.3.1.234" evidence="1"/>
<dbReference type="Gene3D" id="3.30.420.40">
    <property type="match status" value="2"/>
</dbReference>
<gene>
    <name evidence="8" type="ORF">METZ01_LOCUS241009</name>
</gene>
<dbReference type="Pfam" id="PF00814">
    <property type="entry name" value="TsaD"/>
    <property type="match status" value="1"/>
</dbReference>
<dbReference type="PRINTS" id="PR00789">
    <property type="entry name" value="OSIALOPTASE"/>
</dbReference>
<feature type="non-terminal residue" evidence="8">
    <location>
        <position position="1"/>
    </location>
</feature>